<protein>
    <submittedName>
        <fullName evidence="1">Uncharacterized protein</fullName>
    </submittedName>
</protein>
<reference evidence="1" key="2">
    <citation type="submission" date="2015-06" db="UniProtKB">
        <authorList>
            <consortium name="EnsemblMetazoa"/>
        </authorList>
    </citation>
    <scope>IDENTIFICATION</scope>
</reference>
<dbReference type="HOGENOM" id="CLU_3351643_0_0_1"/>
<evidence type="ECO:0000313" key="1">
    <source>
        <dbReference type="EnsemblMetazoa" id="tetur01g07780.1"/>
    </source>
</evidence>
<dbReference type="Proteomes" id="UP000015104">
    <property type="component" value="Unassembled WGS sequence"/>
</dbReference>
<dbReference type="EMBL" id="CAEY01000451">
    <property type="status" value="NOT_ANNOTATED_CDS"/>
    <property type="molecule type" value="Genomic_DNA"/>
</dbReference>
<sequence>MDEQNNQIWLLKISNKSMDSFSNLAENIRNYEVTGYL</sequence>
<dbReference type="AlphaFoldDB" id="T1JRQ7"/>
<accession>T1JRQ7</accession>
<keyword evidence="2" id="KW-1185">Reference proteome</keyword>
<organism evidence="1 2">
    <name type="scientific">Tetranychus urticae</name>
    <name type="common">Two-spotted spider mite</name>
    <dbReference type="NCBI Taxonomy" id="32264"/>
    <lineage>
        <taxon>Eukaryota</taxon>
        <taxon>Metazoa</taxon>
        <taxon>Ecdysozoa</taxon>
        <taxon>Arthropoda</taxon>
        <taxon>Chelicerata</taxon>
        <taxon>Arachnida</taxon>
        <taxon>Acari</taxon>
        <taxon>Acariformes</taxon>
        <taxon>Trombidiformes</taxon>
        <taxon>Prostigmata</taxon>
        <taxon>Eleutherengona</taxon>
        <taxon>Raphignathae</taxon>
        <taxon>Tetranychoidea</taxon>
        <taxon>Tetranychidae</taxon>
        <taxon>Tetranychus</taxon>
    </lineage>
</organism>
<dbReference type="EnsemblMetazoa" id="tetur01g07780.1">
    <property type="protein sequence ID" value="tetur01g07780.1"/>
    <property type="gene ID" value="tetur01g07780"/>
</dbReference>
<reference evidence="2" key="1">
    <citation type="submission" date="2011-08" db="EMBL/GenBank/DDBJ databases">
        <authorList>
            <person name="Rombauts S."/>
        </authorList>
    </citation>
    <scope>NUCLEOTIDE SEQUENCE</scope>
    <source>
        <strain evidence="2">London</strain>
    </source>
</reference>
<name>T1JRQ7_TETUR</name>
<proteinExistence type="predicted"/>
<evidence type="ECO:0000313" key="2">
    <source>
        <dbReference type="Proteomes" id="UP000015104"/>
    </source>
</evidence>